<evidence type="ECO:0000256" key="4">
    <source>
        <dbReference type="SAM" id="Phobius"/>
    </source>
</evidence>
<evidence type="ECO:0000313" key="7">
    <source>
        <dbReference type="Proteomes" id="UP001519287"/>
    </source>
</evidence>
<dbReference type="RefSeq" id="WP_209972813.1">
    <property type="nucleotide sequence ID" value="NZ_JAGGLB010000012.1"/>
</dbReference>
<dbReference type="Pfam" id="PF12833">
    <property type="entry name" value="HTH_18"/>
    <property type="match status" value="1"/>
</dbReference>
<dbReference type="SMART" id="SM00342">
    <property type="entry name" value="HTH_ARAC"/>
    <property type="match status" value="1"/>
</dbReference>
<dbReference type="PRINTS" id="PR00032">
    <property type="entry name" value="HTHARAC"/>
</dbReference>
<reference evidence="6 7" key="1">
    <citation type="submission" date="2021-03" db="EMBL/GenBank/DDBJ databases">
        <title>Genomic Encyclopedia of Type Strains, Phase IV (KMG-IV): sequencing the most valuable type-strain genomes for metagenomic binning, comparative biology and taxonomic classification.</title>
        <authorList>
            <person name="Goeker M."/>
        </authorList>
    </citation>
    <scope>NUCLEOTIDE SEQUENCE [LARGE SCALE GENOMIC DNA]</scope>
    <source>
        <strain evidence="6 7">DSM 26048</strain>
    </source>
</reference>
<name>A0ABS4IYE9_9BACL</name>
<evidence type="ECO:0000313" key="6">
    <source>
        <dbReference type="EMBL" id="MBP1992095.1"/>
    </source>
</evidence>
<keyword evidence="7" id="KW-1185">Reference proteome</keyword>
<dbReference type="InterPro" id="IPR020449">
    <property type="entry name" value="Tscrpt_reg_AraC-type_HTH"/>
</dbReference>
<proteinExistence type="predicted"/>
<dbReference type="InterPro" id="IPR009057">
    <property type="entry name" value="Homeodomain-like_sf"/>
</dbReference>
<organism evidence="6 7">
    <name type="scientific">Paenibacillus eucommiae</name>
    <dbReference type="NCBI Taxonomy" id="1355755"/>
    <lineage>
        <taxon>Bacteria</taxon>
        <taxon>Bacillati</taxon>
        <taxon>Bacillota</taxon>
        <taxon>Bacilli</taxon>
        <taxon>Bacillales</taxon>
        <taxon>Paenibacillaceae</taxon>
        <taxon>Paenibacillus</taxon>
    </lineage>
</organism>
<dbReference type="SUPFAM" id="SSF46689">
    <property type="entry name" value="Homeodomain-like"/>
    <property type="match status" value="2"/>
</dbReference>
<comment type="caution">
    <text evidence="6">The sequence shown here is derived from an EMBL/GenBank/DDBJ whole genome shotgun (WGS) entry which is preliminary data.</text>
</comment>
<keyword evidence="4" id="KW-0472">Membrane</keyword>
<evidence type="ECO:0000259" key="5">
    <source>
        <dbReference type="PROSITE" id="PS01124"/>
    </source>
</evidence>
<keyword evidence="1" id="KW-0805">Transcription regulation</keyword>
<keyword evidence="4" id="KW-0812">Transmembrane</keyword>
<evidence type="ECO:0000256" key="3">
    <source>
        <dbReference type="ARBA" id="ARBA00023163"/>
    </source>
</evidence>
<dbReference type="PROSITE" id="PS00041">
    <property type="entry name" value="HTH_ARAC_FAMILY_1"/>
    <property type="match status" value="1"/>
</dbReference>
<sequence>MISKMRMKRNSLFVKLLLSFMVIVLISFLFNTFSFNFFQSNLRKEIITYNTLNMSNTVNNYEKQFRLLDDVATQLFFNADVAILEKGRSNFFAMNRLTKEINTILSNTTSLNLENLFLYNDTYNFIIDKSGLTQMEEMHESYYISDTYNADFWKQQADGDYHMRIFPAALFHKKSFNGIVGEAGVYFPVVIKNKLQKRIYFAALIKANEIYREFHFSVNDMFYIADDLGKLFYSTAPQEMSNLALSADQHVAYDEDKHNYYFYEKGEYSGLTYVNVLPNQQIAAKITRLSFILLILLVLSVALSLLSSVLLSIRFKSPVQRMLESLQKMNPNFQVSSTINEFNQIGDSVRTIIASNQQIHSDLQKKDSLLKKYGYLTKVKSIPIGSKDVQNLIDTTKPFYFVMFQLHFTSTFHESLPKELNWNAYFLEFINLSMQQSFAQSETLQIEKDLIAAIIFTENDALTLDALTETLLTIKKVFDQDLEHYYITMAANLQLRNPSEFTNAYEETMGMLRERKLNAATQIITELPVEQNDFHLSPVDAQELSSHIKAGHTADILLMIRRLLQQLSKNGKAFAYKQMASEVISQILLSLMTQKIEVSELMAEGPLSLYEQVNEFVSEEQYMSFYTSLVEKAVYLIDGKKADKDPIVDYVLAYMERHYSEDISQEAIAGKLNISVGYMAKYIKNKTGQTFSDYLEDIRIRKAKSILEETDDKIHEVAVQVGYHNANSFTRMFRRITGSTPNEYRLEQRTGK</sequence>
<dbReference type="Proteomes" id="UP001519287">
    <property type="component" value="Unassembled WGS sequence"/>
</dbReference>
<dbReference type="PANTHER" id="PTHR43280:SF2">
    <property type="entry name" value="HTH-TYPE TRANSCRIPTIONAL REGULATOR EXSA"/>
    <property type="match status" value="1"/>
</dbReference>
<evidence type="ECO:0000256" key="1">
    <source>
        <dbReference type="ARBA" id="ARBA00023015"/>
    </source>
</evidence>
<dbReference type="PANTHER" id="PTHR43280">
    <property type="entry name" value="ARAC-FAMILY TRANSCRIPTIONAL REGULATOR"/>
    <property type="match status" value="1"/>
</dbReference>
<dbReference type="InterPro" id="IPR018060">
    <property type="entry name" value="HTH_AraC"/>
</dbReference>
<dbReference type="InterPro" id="IPR018062">
    <property type="entry name" value="HTH_AraC-typ_CS"/>
</dbReference>
<feature type="domain" description="HTH araC/xylS-type" evidence="5">
    <location>
        <begin position="649"/>
        <end position="747"/>
    </location>
</feature>
<keyword evidence="2" id="KW-0238">DNA-binding</keyword>
<accession>A0ABS4IYE9</accession>
<evidence type="ECO:0000256" key="2">
    <source>
        <dbReference type="ARBA" id="ARBA00023125"/>
    </source>
</evidence>
<feature type="transmembrane region" description="Helical" evidence="4">
    <location>
        <begin position="289"/>
        <end position="313"/>
    </location>
</feature>
<keyword evidence="4" id="KW-1133">Transmembrane helix</keyword>
<protein>
    <submittedName>
        <fullName evidence="6">YesN/AraC family two-component response regulator</fullName>
    </submittedName>
</protein>
<gene>
    <name evidence="6" type="ORF">J2Z66_003703</name>
</gene>
<dbReference type="Gene3D" id="1.10.10.60">
    <property type="entry name" value="Homeodomain-like"/>
    <property type="match status" value="2"/>
</dbReference>
<dbReference type="PROSITE" id="PS01124">
    <property type="entry name" value="HTH_ARAC_FAMILY_2"/>
    <property type="match status" value="1"/>
</dbReference>
<dbReference type="EMBL" id="JAGGLB010000012">
    <property type="protein sequence ID" value="MBP1992095.1"/>
    <property type="molecule type" value="Genomic_DNA"/>
</dbReference>
<feature type="transmembrane region" description="Helical" evidence="4">
    <location>
        <begin position="12"/>
        <end position="33"/>
    </location>
</feature>
<keyword evidence="3" id="KW-0804">Transcription</keyword>